<feature type="region of interest" description="Disordered" evidence="1">
    <location>
        <begin position="113"/>
        <end position="146"/>
    </location>
</feature>
<keyword evidence="3" id="KW-1185">Reference proteome</keyword>
<accession>A0ABR1I213</accession>
<dbReference type="EMBL" id="JAZAVK010000051">
    <property type="protein sequence ID" value="KAK7427590.1"/>
    <property type="molecule type" value="Genomic_DNA"/>
</dbReference>
<reference evidence="2 3" key="1">
    <citation type="journal article" date="2025" name="Microbiol. Resour. Announc.">
        <title>Draft genome sequences for Neonectria magnoliae and Neonectria punicea, canker pathogens of Liriodendron tulipifera and Acer saccharum in West Virginia.</title>
        <authorList>
            <person name="Petronek H.M."/>
            <person name="Kasson M.T."/>
            <person name="Metheny A.M."/>
            <person name="Stauder C.M."/>
            <person name="Lovett B."/>
            <person name="Lynch S.C."/>
            <person name="Garnas J.R."/>
            <person name="Kasson L.R."/>
            <person name="Stajich J.E."/>
        </authorList>
    </citation>
    <scope>NUCLEOTIDE SEQUENCE [LARGE SCALE GENOMIC DNA]</scope>
    <source>
        <strain evidence="2 3">NRRL 64651</strain>
    </source>
</reference>
<name>A0ABR1I213_9HYPO</name>
<protein>
    <submittedName>
        <fullName evidence="2">Uncharacterized protein</fullName>
    </submittedName>
</protein>
<evidence type="ECO:0000313" key="3">
    <source>
        <dbReference type="Proteomes" id="UP001498421"/>
    </source>
</evidence>
<feature type="compositionally biased region" description="Basic and acidic residues" evidence="1">
    <location>
        <begin position="113"/>
        <end position="136"/>
    </location>
</feature>
<comment type="caution">
    <text evidence="2">The sequence shown here is derived from an EMBL/GenBank/DDBJ whole genome shotgun (WGS) entry which is preliminary data.</text>
</comment>
<evidence type="ECO:0000313" key="2">
    <source>
        <dbReference type="EMBL" id="KAK7427590.1"/>
    </source>
</evidence>
<evidence type="ECO:0000256" key="1">
    <source>
        <dbReference type="SAM" id="MobiDB-lite"/>
    </source>
</evidence>
<sequence length="284" mass="32041">MAMNPQPVAEAQMTLRDLIKSSCTGYRSNLLDKYDAFDAETQRNLFHQLWEEYAPFLRLAAADRRLPACNRVDVETLHYDQISVLEFNDSYVDPYEFQNRLAQQWVKAARELNDDGTDHGDDGTDHGDDGTDHGVDDAMSDSNEPETSHVWNSYQIYTTPGSPSVKVVSQGTFTAPNGSCLFYDMISSQLLLYRLIAMFGTPPKLPEEEANADRYKSIWEYPLHWAADQGRNKSTLWFQDYKGAASVHFSGSEEASEAAFKLLEWLVSDNVLHTYDGVLAGNQA</sequence>
<proteinExistence type="predicted"/>
<organism evidence="2 3">
    <name type="scientific">Neonectria magnoliae</name>
    <dbReference type="NCBI Taxonomy" id="2732573"/>
    <lineage>
        <taxon>Eukaryota</taxon>
        <taxon>Fungi</taxon>
        <taxon>Dikarya</taxon>
        <taxon>Ascomycota</taxon>
        <taxon>Pezizomycotina</taxon>
        <taxon>Sordariomycetes</taxon>
        <taxon>Hypocreomycetidae</taxon>
        <taxon>Hypocreales</taxon>
        <taxon>Nectriaceae</taxon>
        <taxon>Neonectria</taxon>
    </lineage>
</organism>
<gene>
    <name evidence="2" type="ORF">QQZ08_005865</name>
</gene>
<dbReference type="Proteomes" id="UP001498421">
    <property type="component" value="Unassembled WGS sequence"/>
</dbReference>